<evidence type="ECO:0000256" key="1">
    <source>
        <dbReference type="ARBA" id="ARBA00004166"/>
    </source>
</evidence>
<gene>
    <name evidence="24" type="ORF">O9K51_00696</name>
</gene>
<keyword evidence="8" id="KW-0653">Protein transport</keyword>
<evidence type="ECO:0000256" key="9">
    <source>
        <dbReference type="ARBA" id="ARBA00022989"/>
    </source>
</evidence>
<evidence type="ECO:0000256" key="22">
    <source>
        <dbReference type="SAM" id="SignalP"/>
    </source>
</evidence>
<dbReference type="GO" id="GO:0016020">
    <property type="term" value="C:membrane"/>
    <property type="evidence" value="ECO:0007669"/>
    <property type="project" value="InterPro"/>
</dbReference>
<evidence type="ECO:0000256" key="15">
    <source>
        <dbReference type="ARBA" id="ARBA00031250"/>
    </source>
</evidence>
<proteinExistence type="predicted"/>
<evidence type="ECO:0000256" key="21">
    <source>
        <dbReference type="SAM" id="Phobius"/>
    </source>
</evidence>
<dbReference type="InterPro" id="IPR006581">
    <property type="entry name" value="VPS10"/>
</dbReference>
<name>A0AB34G5V5_9HYPO</name>
<dbReference type="PANTHER" id="PTHR12106">
    <property type="entry name" value="SORTILIN RELATED"/>
    <property type="match status" value="1"/>
</dbReference>
<dbReference type="FunFam" id="3.30.60.270:FF:000005">
    <property type="entry name" value="Sortilin"/>
    <property type="match status" value="2"/>
</dbReference>
<protein>
    <recommendedName>
        <fullName evidence="3">Vacuolar protein sorting/targeting protein 10</fullName>
    </recommendedName>
    <alternativeName>
        <fullName evidence="16">Carboxypeptidase Y receptor</fullName>
    </alternativeName>
    <alternativeName>
        <fullName evidence="15 17">Sortilin VPS10</fullName>
    </alternativeName>
    <alternativeName>
        <fullName evidence="18 19">Vacuolar carboxypeptidase Sorting receptor VPS10</fullName>
    </alternativeName>
</protein>
<feature type="signal peptide" evidence="22">
    <location>
        <begin position="1"/>
        <end position="29"/>
    </location>
</feature>
<comment type="subcellular location">
    <subcellularLocation>
        <location evidence="1">Golgi apparatus</location>
        <location evidence="1">trans-Golgi network membrane</location>
        <topology evidence="1">Multi-pass membrane protein</topology>
    </subcellularLocation>
    <subcellularLocation>
        <location evidence="2">Prevacuolar compartment membrane</location>
        <topology evidence="2">Multi-pass membrane protein</topology>
    </subcellularLocation>
</comment>
<dbReference type="EMBL" id="JAQHRD010000001">
    <property type="protein sequence ID" value="KAJ6445931.1"/>
    <property type="molecule type" value="Genomic_DNA"/>
</dbReference>
<evidence type="ECO:0000256" key="14">
    <source>
        <dbReference type="ARBA" id="ARBA00025569"/>
    </source>
</evidence>
<evidence type="ECO:0000256" key="5">
    <source>
        <dbReference type="ARBA" id="ARBA00022692"/>
    </source>
</evidence>
<feature type="domain" description="VPS10" evidence="23">
    <location>
        <begin position="55"/>
        <end position="697"/>
    </location>
</feature>
<dbReference type="InterPro" id="IPR031778">
    <property type="entry name" value="Sortilin_N"/>
</dbReference>
<dbReference type="PANTHER" id="PTHR12106:SF27">
    <property type="entry name" value="SORTILIN-RELATED RECEPTOR"/>
    <property type="match status" value="1"/>
</dbReference>
<dbReference type="Proteomes" id="UP001163105">
    <property type="component" value="Unassembled WGS sequence"/>
</dbReference>
<keyword evidence="7" id="KW-0677">Repeat</keyword>
<keyword evidence="9 21" id="KW-1133">Transmembrane helix</keyword>
<dbReference type="SUPFAM" id="SSF110296">
    <property type="entry name" value="Oligoxyloglucan reducing end-specific cellobiohydrolase"/>
    <property type="match status" value="2"/>
</dbReference>
<evidence type="ECO:0000256" key="2">
    <source>
        <dbReference type="ARBA" id="ARBA00004488"/>
    </source>
</evidence>
<evidence type="ECO:0000259" key="23">
    <source>
        <dbReference type="SMART" id="SM00602"/>
    </source>
</evidence>
<keyword evidence="13" id="KW-0325">Glycoprotein</keyword>
<keyword evidence="11 21" id="KW-0472">Membrane</keyword>
<evidence type="ECO:0000256" key="19">
    <source>
        <dbReference type="ARBA" id="ARBA00032910"/>
    </source>
</evidence>
<keyword evidence="24" id="KW-0378">Hydrolase</keyword>
<dbReference type="GO" id="GO:0006623">
    <property type="term" value="P:protein targeting to vacuole"/>
    <property type="evidence" value="ECO:0007669"/>
    <property type="project" value="TreeGrafter"/>
</dbReference>
<evidence type="ECO:0000256" key="17">
    <source>
        <dbReference type="ARBA" id="ARBA00031902"/>
    </source>
</evidence>
<dbReference type="Pfam" id="PF15901">
    <property type="entry name" value="Sortilin_C"/>
    <property type="match status" value="2"/>
</dbReference>
<feature type="transmembrane region" description="Helical" evidence="21">
    <location>
        <begin position="1386"/>
        <end position="1407"/>
    </location>
</feature>
<feature type="chain" id="PRO_5044207148" description="Vacuolar protein sorting/targeting protein 10" evidence="22">
    <location>
        <begin position="30"/>
        <end position="1654"/>
    </location>
</feature>
<evidence type="ECO:0000256" key="13">
    <source>
        <dbReference type="ARBA" id="ARBA00023180"/>
    </source>
</evidence>
<feature type="region of interest" description="Disordered" evidence="20">
    <location>
        <begin position="1558"/>
        <end position="1585"/>
    </location>
</feature>
<evidence type="ECO:0000256" key="7">
    <source>
        <dbReference type="ARBA" id="ARBA00022737"/>
    </source>
</evidence>
<feature type="transmembrane region" description="Helical" evidence="21">
    <location>
        <begin position="1437"/>
        <end position="1458"/>
    </location>
</feature>
<organism evidence="24 25">
    <name type="scientific">Purpureocillium lavendulum</name>
    <dbReference type="NCBI Taxonomy" id="1247861"/>
    <lineage>
        <taxon>Eukaryota</taxon>
        <taxon>Fungi</taxon>
        <taxon>Dikarya</taxon>
        <taxon>Ascomycota</taxon>
        <taxon>Pezizomycotina</taxon>
        <taxon>Sordariomycetes</taxon>
        <taxon>Hypocreomycetidae</taxon>
        <taxon>Hypocreales</taxon>
        <taxon>Ophiocordycipitaceae</taxon>
        <taxon>Purpureocillium</taxon>
    </lineage>
</organism>
<evidence type="ECO:0000256" key="11">
    <source>
        <dbReference type="ARBA" id="ARBA00023136"/>
    </source>
</evidence>
<accession>A0AB34G5V5</accession>
<evidence type="ECO:0000313" key="25">
    <source>
        <dbReference type="Proteomes" id="UP001163105"/>
    </source>
</evidence>
<evidence type="ECO:0000256" key="6">
    <source>
        <dbReference type="ARBA" id="ARBA00022729"/>
    </source>
</evidence>
<evidence type="ECO:0000256" key="10">
    <source>
        <dbReference type="ARBA" id="ARBA00023034"/>
    </source>
</evidence>
<sequence>MRARAMAPPAAAWRLLLVMSILWASLALAKDAPDMTVNTFDHPPLYLTYFEDSDAVIFQDVEEGNVYRSKDAGVKWERVDAVPEGKSLFLVLHQFEPKTAFILTASDTHYKTEDRGETWTKFKTGVLPSRYQPETLVFHADDPNRIIFNAMKCPDFFCPEQAMYTTDGFKTTKPLRSFTSGCWWAKASKEFTTGDAELDKSRILCIVKDPFSVFKSDQRLLVSDSFFAVKDDTIQEFEPNIDMNKGVSGVLNLAVVKKYLMVATSAARSDEMALFVSDDTLKWHRAMFPKQGNHDHSHRINQEAYTVLEGTNYSIQIDVMTSHPSNPMGVLFTSNSNGTYFTENIPYTNRNRKGHVDFEKISGIQGIFMVNTIKNGAEVQKHGRTKEKVIVSKITFDDGRTFHDIKAGDSQLHLHSVTELDNVGRVFSSPAPGLVMGNGNTGESLGKFLDANLFVSDNAGMSWKKAREGPHKYEFGDSGSILVAVKDSSKEDVKEFSYSLDHGENWKVVALPKDLTFKPDLLTTTQDSTSLKFILLGEKKGTYHMVAINFDGLHERTCSDGDMEDWHARADDDGKPTCIMGHKQTYRRRKKTADCFIKKEFKDPVPKNEDCECSDADFECDFNFQRDEDGKTCKQIGPIVVPNDACKKNPEGTFQGSSGWRLIPGNTCKRTSGKQKDDTVERKCSEGGSKPPPPASDEVSSTRVDFDAKLKDFQKLYLERGGSSSSTDETLIVRPVEYVGDGKMKVENKLWISHNHGKNFSRILKGEDVNGIYPHQYFKDAVYFTTSGHTVMYTVDRGVSFHKFKAPTVPDTYDMPLSFHPDKKDWLIWLGDKCDKVGKSKSCFKEASISTDRGDNWRTIQRYAEKCEFTGNSAYKFRGLKQIVCLVRKEEKNEGPMTVVSSDDFFELDKTTHEGEVINFGTMSEFIVLAGKNGKSDDLRPLASLDGKFYDKAHYPHNFREGHQNEYTLLDSSTHAINLFVRTEGGPDRQYGSIIKSNSNGTSYVLSASNVNCNEDTYVDFEKISGLEGVTLINVVTNTDKKEKTKTLQTKISHNDGSEWGYLAPPAKDAEGKAYSCSSSKGDSACALHFHHYTEREDKRRTFSADTAVGLLFGVGNVGPSLSNIKDADTFMSRDGGITWTSVKKGHWTWRYGDQGSVIVLAQRATHASPTKTKIVSYSLDEGKTWKEYTFADEETTILDISTLDSATSRNFLLWCKSDGGKTFSVNLDFTGLANKACEFKKDSEADSDYYLWSPKHPLQDDDCLFGHVARYLRKKADRKCYNEQSLQRLYDHKDCQCSRRDYECAYNYELDNHGQCKLVAGLEPLSGKEWCSKHPNETSWFEPTGYRKVPLSTCDGGNELDKTSTEHPCEGFEDEFEKKHRTSGAVIFFAVVIPFALAGAVGWWVYRNWDGKFGQIRLGDQSSTFDSDRPWVKYPVIAVSAVAALVAALPLIAASLWRSVAGSYDRVRGGSQDRSWFSSGPRRFTTRDSFARGRGEYAAVDDVEVYYDAGPISERKYFARLDNGTGHDISLLHHVVYNHESKRHPIMLFVSKGARRQYRGRVRRSPVSRGEKGPPQAPRPPSPAPQEEVVVFVCWFHAREPEKFHSPDCQKYWPTYKQLIFNHIFLCHLFDMDDDLYCCLMEEMGDESTSQLR</sequence>
<keyword evidence="25" id="KW-1185">Reference proteome</keyword>
<dbReference type="InterPro" id="IPR015943">
    <property type="entry name" value="WD40/YVTN_repeat-like_dom_sf"/>
</dbReference>
<dbReference type="FunFam" id="2.10.70.80:FF:000001">
    <property type="entry name" value="Sortilin-related VPS10 domain-containing receptor 1"/>
    <property type="match status" value="1"/>
</dbReference>
<evidence type="ECO:0000256" key="12">
    <source>
        <dbReference type="ARBA" id="ARBA00023170"/>
    </source>
</evidence>
<keyword evidence="10" id="KW-0333">Golgi apparatus</keyword>
<evidence type="ECO:0000256" key="8">
    <source>
        <dbReference type="ARBA" id="ARBA00022927"/>
    </source>
</evidence>
<comment type="caution">
    <text evidence="24">The sequence shown here is derived from an EMBL/GenBank/DDBJ whole genome shotgun (WGS) entry which is preliminary data.</text>
</comment>
<keyword evidence="5 21" id="KW-0812">Transmembrane</keyword>
<keyword evidence="4" id="KW-0813">Transport</keyword>
<evidence type="ECO:0000256" key="20">
    <source>
        <dbReference type="SAM" id="MobiDB-lite"/>
    </source>
</evidence>
<feature type="compositionally biased region" description="Pro residues" evidence="20">
    <location>
        <begin position="1576"/>
        <end position="1585"/>
    </location>
</feature>
<dbReference type="Pfam" id="PF15902">
    <property type="entry name" value="Sortilin-Vps10"/>
    <property type="match status" value="2"/>
</dbReference>
<feature type="domain" description="VPS10" evidence="23">
    <location>
        <begin position="745"/>
        <end position="1375"/>
    </location>
</feature>
<comment type="function">
    <text evidence="14">Functions as a sorting receptor in the Golgi compartment required for the intracellular sorting and delivery of soluble vacuolar proteins, like carboxypeptidase Y (CPY) and proteinase A. Executes multiple rounds of sorting by cycling between the late Golgi and a prevacuolar endosome-like compartment.</text>
</comment>
<reference evidence="24" key="1">
    <citation type="submission" date="2023-01" db="EMBL/GenBank/DDBJ databases">
        <title>The growth and conidiation of Purpureocillium lavendulum are regulated by nitrogen source and histone H3K14 acetylation.</title>
        <authorList>
            <person name="Tang P."/>
            <person name="Han J."/>
            <person name="Zhang C."/>
            <person name="Tang P."/>
            <person name="Qi F."/>
            <person name="Zhang K."/>
            <person name="Liang L."/>
        </authorList>
    </citation>
    <scope>NUCLEOTIDE SEQUENCE</scope>
    <source>
        <strain evidence="24">YMF1.00683</strain>
    </source>
</reference>
<evidence type="ECO:0000313" key="24">
    <source>
        <dbReference type="EMBL" id="KAJ6445931.1"/>
    </source>
</evidence>
<feature type="compositionally biased region" description="Basic and acidic residues" evidence="20">
    <location>
        <begin position="674"/>
        <end position="685"/>
    </location>
</feature>
<dbReference type="GO" id="GO:0006895">
    <property type="term" value="P:Golgi to endosome transport"/>
    <property type="evidence" value="ECO:0007669"/>
    <property type="project" value="TreeGrafter"/>
</dbReference>
<dbReference type="GO" id="GO:0006896">
    <property type="term" value="P:Golgi to vacuole transport"/>
    <property type="evidence" value="ECO:0007669"/>
    <property type="project" value="TreeGrafter"/>
</dbReference>
<keyword evidence="12" id="KW-0675">Receptor</keyword>
<evidence type="ECO:0000256" key="3">
    <source>
        <dbReference type="ARBA" id="ARBA00015369"/>
    </source>
</evidence>
<dbReference type="InterPro" id="IPR031777">
    <property type="entry name" value="Sortilin_C"/>
</dbReference>
<dbReference type="CDD" id="cd15482">
    <property type="entry name" value="Sialidase_non-viral"/>
    <property type="match status" value="2"/>
</dbReference>
<evidence type="ECO:0000256" key="16">
    <source>
        <dbReference type="ARBA" id="ARBA00031354"/>
    </source>
</evidence>
<dbReference type="Gene3D" id="2.130.10.10">
    <property type="entry name" value="YVTN repeat-like/Quinoprotein amine dehydrogenase"/>
    <property type="match status" value="1"/>
</dbReference>
<feature type="compositionally biased region" description="Basic residues" evidence="20">
    <location>
        <begin position="1558"/>
        <end position="1567"/>
    </location>
</feature>
<dbReference type="Gene3D" id="2.10.70.80">
    <property type="match status" value="2"/>
</dbReference>
<dbReference type="SMART" id="SM00602">
    <property type="entry name" value="VPS10"/>
    <property type="match status" value="2"/>
</dbReference>
<feature type="region of interest" description="Disordered" evidence="20">
    <location>
        <begin position="665"/>
        <end position="702"/>
    </location>
</feature>
<dbReference type="InterPro" id="IPR050310">
    <property type="entry name" value="VPS10-sortilin"/>
</dbReference>
<evidence type="ECO:0000256" key="18">
    <source>
        <dbReference type="ARBA" id="ARBA00032705"/>
    </source>
</evidence>
<evidence type="ECO:0000256" key="4">
    <source>
        <dbReference type="ARBA" id="ARBA00022448"/>
    </source>
</evidence>
<keyword evidence="6 22" id="KW-0732">Signal</keyword>
<dbReference type="GO" id="GO:0005829">
    <property type="term" value="C:cytosol"/>
    <property type="evidence" value="ECO:0007669"/>
    <property type="project" value="GOC"/>
</dbReference>
<dbReference type="Gene3D" id="3.30.60.270">
    <property type="match status" value="2"/>
</dbReference>
<dbReference type="GO" id="GO:0005794">
    <property type="term" value="C:Golgi apparatus"/>
    <property type="evidence" value="ECO:0007669"/>
    <property type="project" value="UniProtKB-SubCell"/>
</dbReference>
<dbReference type="GO" id="GO:0016787">
    <property type="term" value="F:hydrolase activity"/>
    <property type="evidence" value="ECO:0007669"/>
    <property type="project" value="UniProtKB-KW"/>
</dbReference>